<feature type="transmembrane region" description="Helical" evidence="2">
    <location>
        <begin position="202"/>
        <end position="224"/>
    </location>
</feature>
<feature type="signal peptide" evidence="3">
    <location>
        <begin position="1"/>
        <end position="23"/>
    </location>
</feature>
<gene>
    <name evidence="4" type="ORF">DCS_06306</name>
</gene>
<protein>
    <recommendedName>
        <fullName evidence="6">Mid2 domain-containing protein</fullName>
    </recommendedName>
</protein>
<dbReference type="STRING" id="98403.A0A151GB64"/>
<evidence type="ECO:0000313" key="5">
    <source>
        <dbReference type="Proteomes" id="UP000076580"/>
    </source>
</evidence>
<feature type="region of interest" description="Disordered" evidence="1">
    <location>
        <begin position="143"/>
        <end position="200"/>
    </location>
</feature>
<dbReference type="Proteomes" id="UP000076580">
    <property type="component" value="Chromosome 03"/>
</dbReference>
<dbReference type="GeneID" id="63718949"/>
<keyword evidence="2" id="KW-0812">Transmembrane</keyword>
<proteinExistence type="predicted"/>
<dbReference type="RefSeq" id="XP_040653701.1">
    <property type="nucleotide sequence ID" value="XM_040803597.1"/>
</dbReference>
<organism evidence="4 5">
    <name type="scientific">Drechmeria coniospora</name>
    <name type="common">Nematophagous fungus</name>
    <name type="synonym">Meria coniospora</name>
    <dbReference type="NCBI Taxonomy" id="98403"/>
    <lineage>
        <taxon>Eukaryota</taxon>
        <taxon>Fungi</taxon>
        <taxon>Dikarya</taxon>
        <taxon>Ascomycota</taxon>
        <taxon>Pezizomycotina</taxon>
        <taxon>Sordariomycetes</taxon>
        <taxon>Hypocreomycetidae</taxon>
        <taxon>Hypocreales</taxon>
        <taxon>Ophiocordycipitaceae</taxon>
        <taxon>Drechmeria</taxon>
    </lineage>
</organism>
<name>A0A151GB64_DRECN</name>
<feature type="compositionally biased region" description="Low complexity" evidence="1">
    <location>
        <begin position="152"/>
        <end position="182"/>
    </location>
</feature>
<sequence length="407" mass="42993">MTRLPLPLYLLVLAVLAPSPVHASPASNLTLRSATCASAGRQSCPKDVTDKFCCPSGSSCIGLAGNTTVLCCPGNSSCRKIQPITCNIRKQDPEQNSEAPIQTTVFDVDLEKCGNDLCCPFGFSCAVSGKECTMDLDQTKLPARKTGKSDADATTSTATGSTTGSAMASATGSATGTFSSVTPTIPSQDVDGSKSSSDKSSIIGGTVGGSLGLLLIVSIAFFCIRRRRRATESERNISPLAHGAVISAPVVHPDSYRSDFLHRSPTAQRPFSPEPQTPPQTRHHSVAPRISIPNPFDSRSLSAYSHAASVSSSSSLEECSARTGHVVGAHLDPIRALEPSEMRHSHRLSTQDIQHEAHGKSYGIAAESTTTNSNPYRLTTLTDLLEHARFEDSRTGKPYVPGVTPVI</sequence>
<keyword evidence="2" id="KW-1133">Transmembrane helix</keyword>
<accession>A0A151GB64</accession>
<keyword evidence="5" id="KW-1185">Reference proteome</keyword>
<dbReference type="EMBL" id="LAYC01000003">
    <property type="protein sequence ID" value="KYK54349.1"/>
    <property type="molecule type" value="Genomic_DNA"/>
</dbReference>
<keyword evidence="3" id="KW-0732">Signal</keyword>
<feature type="region of interest" description="Disordered" evidence="1">
    <location>
        <begin position="260"/>
        <end position="292"/>
    </location>
</feature>
<dbReference type="Gene3D" id="1.20.5.510">
    <property type="entry name" value="Single helix bin"/>
    <property type="match status" value="1"/>
</dbReference>
<evidence type="ECO:0000256" key="1">
    <source>
        <dbReference type="SAM" id="MobiDB-lite"/>
    </source>
</evidence>
<dbReference type="InParanoid" id="A0A151GB64"/>
<reference evidence="4 5" key="1">
    <citation type="journal article" date="2016" name="Sci. Rep.">
        <title>Insights into Adaptations to a Near-Obligate Nematode Endoparasitic Lifestyle from the Finished Genome of Drechmeria coniospora.</title>
        <authorList>
            <person name="Zhang L."/>
            <person name="Zhou Z."/>
            <person name="Guo Q."/>
            <person name="Fokkens L."/>
            <person name="Miskei M."/>
            <person name="Pocsi I."/>
            <person name="Zhang W."/>
            <person name="Chen M."/>
            <person name="Wang L."/>
            <person name="Sun Y."/>
            <person name="Donzelli B.G."/>
            <person name="Gibson D.M."/>
            <person name="Nelson D.R."/>
            <person name="Luo J.G."/>
            <person name="Rep M."/>
            <person name="Liu H."/>
            <person name="Yang S."/>
            <person name="Wang J."/>
            <person name="Krasnoff S.B."/>
            <person name="Xu Y."/>
            <person name="Molnar I."/>
            <person name="Lin M."/>
        </authorList>
    </citation>
    <scope>NUCLEOTIDE SEQUENCE [LARGE SCALE GENOMIC DNA]</scope>
    <source>
        <strain evidence="4 5">ARSEF 6962</strain>
    </source>
</reference>
<evidence type="ECO:0000256" key="3">
    <source>
        <dbReference type="SAM" id="SignalP"/>
    </source>
</evidence>
<keyword evidence="2" id="KW-0472">Membrane</keyword>
<evidence type="ECO:0000256" key="2">
    <source>
        <dbReference type="SAM" id="Phobius"/>
    </source>
</evidence>
<dbReference type="AlphaFoldDB" id="A0A151GB64"/>
<evidence type="ECO:0008006" key="6">
    <source>
        <dbReference type="Google" id="ProtNLM"/>
    </source>
</evidence>
<comment type="caution">
    <text evidence="4">The sequence shown here is derived from an EMBL/GenBank/DDBJ whole genome shotgun (WGS) entry which is preliminary data.</text>
</comment>
<feature type="chain" id="PRO_5007580328" description="Mid2 domain-containing protein" evidence="3">
    <location>
        <begin position="24"/>
        <end position="407"/>
    </location>
</feature>
<evidence type="ECO:0000313" key="4">
    <source>
        <dbReference type="EMBL" id="KYK54349.1"/>
    </source>
</evidence>